<reference evidence="2" key="2">
    <citation type="submission" date="2023-07" db="EMBL/GenBank/DDBJ databases">
        <authorList>
            <person name="Aydin F."/>
            <person name="Tarhane S."/>
            <person name="Saticioglu I.B."/>
            <person name="Karakaya E."/>
            <person name="Abay S."/>
            <person name="Guran O."/>
            <person name="Bozkurt E."/>
            <person name="Uzum N."/>
            <person name="Olgun K."/>
            <person name="Jablonski D."/>
        </authorList>
    </citation>
    <scope>NUCLEOTIDE SEQUENCE</scope>
    <source>
        <strain evidence="2">Faydin-H75</strain>
    </source>
</reference>
<organism evidence="3 4">
    <name type="scientific">Helicobacter cappadocius</name>
    <dbReference type="NCBI Taxonomy" id="3063998"/>
    <lineage>
        <taxon>Bacteria</taxon>
        <taxon>Pseudomonadati</taxon>
        <taxon>Campylobacterota</taxon>
        <taxon>Epsilonproteobacteria</taxon>
        <taxon>Campylobacterales</taxon>
        <taxon>Helicobacteraceae</taxon>
        <taxon>Helicobacter</taxon>
    </lineage>
</organism>
<evidence type="ECO:0000313" key="4">
    <source>
        <dbReference type="Proteomes" id="UP001177258"/>
    </source>
</evidence>
<protein>
    <recommendedName>
        <fullName evidence="6">Outer membrane protein beta-barrel domain-containing protein</fullName>
    </recommendedName>
</protein>
<dbReference type="EMBL" id="JAUYZK010000005">
    <property type="protein sequence ID" value="MDP2539035.1"/>
    <property type="molecule type" value="Genomic_DNA"/>
</dbReference>
<dbReference type="EMBL" id="JAUPEV010000004">
    <property type="protein sequence ID" value="MDO7252975.1"/>
    <property type="molecule type" value="Genomic_DNA"/>
</dbReference>
<feature type="signal peptide" evidence="1">
    <location>
        <begin position="1"/>
        <end position="18"/>
    </location>
</feature>
<name>A0AA90PV39_9HELI</name>
<feature type="chain" id="PRO_5041656022" description="Outer membrane protein beta-barrel domain-containing protein" evidence="1">
    <location>
        <begin position="19"/>
        <end position="235"/>
    </location>
</feature>
<evidence type="ECO:0008006" key="6">
    <source>
        <dbReference type="Google" id="ProtNLM"/>
    </source>
</evidence>
<evidence type="ECO:0000313" key="3">
    <source>
        <dbReference type="EMBL" id="MDP2539035.1"/>
    </source>
</evidence>
<accession>A0AA90PV39</accession>
<evidence type="ECO:0000256" key="1">
    <source>
        <dbReference type="SAM" id="SignalP"/>
    </source>
</evidence>
<evidence type="ECO:0000313" key="2">
    <source>
        <dbReference type="EMBL" id="MDO7252975.1"/>
    </source>
</evidence>
<reference evidence="3 5" key="1">
    <citation type="submission" date="2023-07" db="EMBL/GenBank/DDBJ databases">
        <title>Unpublished Manusciprt.</title>
        <authorList>
            <person name="Aydin F."/>
            <person name="Tarhane S."/>
            <person name="Saticioglu I.B."/>
            <person name="Karakaya E."/>
            <person name="Abay S."/>
            <person name="Guran O."/>
            <person name="Bozkurt E."/>
            <person name="Uzum N."/>
            <person name="Olgun K."/>
            <person name="Jablonski D."/>
        </authorList>
    </citation>
    <scope>NUCLEOTIDE SEQUENCE</scope>
    <source>
        <strain evidence="5">faydin-H75</strain>
        <strain evidence="3">Faydin-H76</strain>
    </source>
</reference>
<keyword evidence="1" id="KW-0732">Signal</keyword>
<proteinExistence type="predicted"/>
<dbReference type="RefSeq" id="WP_305516819.1">
    <property type="nucleotide sequence ID" value="NZ_JAUPEV010000004.1"/>
</dbReference>
<reference evidence="2 4" key="3">
    <citation type="journal article" date="2024" name="Syst. Appl. Microbiol.">
        <title>Helicobacter cappadocius sp. nov., from lizards: The first psychrotrophic Helicobacter species.</title>
        <authorList>
            <person name="Aydin F."/>
            <person name="Tarhane S."/>
            <person name="Karakaya E."/>
            <person name="Abay S."/>
            <person name="Kayman T."/>
            <person name="Guran O."/>
            <person name="Bozkurt E."/>
            <person name="Uzum N."/>
            <person name="Avci A."/>
            <person name="Olgun K."/>
            <person name="Jablonski D."/>
            <person name="Guran C."/>
            <person name="Burcin Saticioglu I."/>
        </authorList>
    </citation>
    <scope>NUCLEOTIDE SEQUENCE [LARGE SCALE GENOMIC DNA]</scope>
    <source>
        <strain evidence="2">Faydin-H75</strain>
        <strain evidence="4">faydin-H76</strain>
    </source>
</reference>
<sequence>MRNFLLVCILTISTYAQGGNILLEIASGTTFPNTKLEDTTTKLDLKSKINYDYSFRIGYEYKYSNQGFFVRYNYTNSWVDDYQNPLKNRNLFEFAYLVGDDMSYGNNLGFYVGFGLGFAKNNFKYSDFIFDHYAYASYRRTDFKITPKNDYLFLSNLMLGIRYSKRNFYISFETNIGYTQAMGDLNIKYQDHPSSGSIYRPDPPSTYLSTTSSIKETFFPFSVMLVFGFPIDLFI</sequence>
<evidence type="ECO:0000313" key="5">
    <source>
        <dbReference type="Proteomes" id="UP001240777"/>
    </source>
</evidence>
<dbReference type="Proteomes" id="UP001177258">
    <property type="component" value="Unassembled WGS sequence"/>
</dbReference>
<dbReference type="AlphaFoldDB" id="A0AA90PV39"/>
<comment type="caution">
    <text evidence="3">The sequence shown here is derived from an EMBL/GenBank/DDBJ whole genome shotgun (WGS) entry which is preliminary data.</text>
</comment>
<gene>
    <name evidence="2" type="ORF">Q5I04_03490</name>
    <name evidence="3" type="ORF">Q5I06_04510</name>
</gene>
<keyword evidence="5" id="KW-1185">Reference proteome</keyword>
<dbReference type="Proteomes" id="UP001240777">
    <property type="component" value="Unassembled WGS sequence"/>
</dbReference>